<accession>F6DJ35</accession>
<dbReference type="PANTHER" id="PTHR43649">
    <property type="entry name" value="ARABINOSE-BINDING PROTEIN-RELATED"/>
    <property type="match status" value="1"/>
</dbReference>
<dbReference type="KEGG" id="tts:Ththe16_2046"/>
<dbReference type="Pfam" id="PF01547">
    <property type="entry name" value="SBP_bac_1"/>
    <property type="match status" value="1"/>
</dbReference>
<dbReference type="EMBL" id="CP002778">
    <property type="protein sequence ID" value="AEG34432.1"/>
    <property type="molecule type" value="Genomic_DNA"/>
</dbReference>
<dbReference type="RefSeq" id="WP_014511058.1">
    <property type="nucleotide sequence ID" value="NC_017273.1"/>
</dbReference>
<geneLocation type="plasmid" evidence="2 3">
    <name>pTHTHE1601</name>
</geneLocation>
<dbReference type="InterPro" id="IPR050490">
    <property type="entry name" value="Bact_solute-bd_prot1"/>
</dbReference>
<reference evidence="2" key="1">
    <citation type="submission" date="2011-05" db="EMBL/GenBank/DDBJ databases">
        <title>Complete sequence of plasmid of Thermus thermophilus SG0.5JP17-16.</title>
        <authorList>
            <consortium name="US DOE Joint Genome Institute"/>
            <person name="Lucas S."/>
            <person name="Han J."/>
            <person name="Lapidus A."/>
            <person name="Cheng J.-F."/>
            <person name="Goodwin L."/>
            <person name="Pitluck S."/>
            <person name="Peters L."/>
            <person name="Mikhailova N."/>
            <person name="Teshima H."/>
            <person name="Han C."/>
            <person name="Tapia R."/>
            <person name="Land M."/>
            <person name="Hauser L."/>
            <person name="Kyrpides N."/>
            <person name="Ivanova N."/>
            <person name="Pagani I."/>
            <person name="Allgaier M."/>
            <person name="Hugenholtz P."/>
            <person name="Singer S."/>
            <person name="Gladden J."/>
            <person name="Woyke T."/>
        </authorList>
    </citation>
    <scope>NUCLEOTIDE SEQUENCE</scope>
    <source>
        <strain evidence="2">SG0.5JP17-16</strain>
        <plasmid evidence="2">pTHTHE1601</plasmid>
    </source>
</reference>
<evidence type="ECO:0000313" key="3">
    <source>
        <dbReference type="Proteomes" id="UP000009233"/>
    </source>
</evidence>
<protein>
    <submittedName>
        <fullName evidence="2">Extracellular solute-binding protein family 1</fullName>
    </submittedName>
</protein>
<dbReference type="Proteomes" id="UP000009233">
    <property type="component" value="Plasmid pTHTHE1601"/>
</dbReference>
<dbReference type="AlphaFoldDB" id="F6DJ35"/>
<organism evidence="2 3">
    <name type="scientific">Thermus thermophilus (strain SG0.5JP17-16)</name>
    <dbReference type="NCBI Taxonomy" id="762633"/>
    <lineage>
        <taxon>Bacteria</taxon>
        <taxon>Thermotogati</taxon>
        <taxon>Deinococcota</taxon>
        <taxon>Deinococci</taxon>
        <taxon>Thermales</taxon>
        <taxon>Thermaceae</taxon>
        <taxon>Thermus</taxon>
    </lineage>
</organism>
<feature type="signal peptide" evidence="1">
    <location>
        <begin position="1"/>
        <end position="19"/>
    </location>
</feature>
<evidence type="ECO:0000256" key="1">
    <source>
        <dbReference type="SAM" id="SignalP"/>
    </source>
</evidence>
<dbReference type="PANTHER" id="PTHR43649:SF11">
    <property type="entry name" value="ABC TRANSPORTER SUBSTRATE-BINDING PROTEIN YESO-RELATED"/>
    <property type="match status" value="1"/>
</dbReference>
<dbReference type="HOGENOM" id="CLU_031522_0_0_0"/>
<dbReference type="SUPFAM" id="SSF53850">
    <property type="entry name" value="Periplasmic binding protein-like II"/>
    <property type="match status" value="1"/>
</dbReference>
<gene>
    <name evidence="2" type="ordered locus">Ththe16_2046</name>
</gene>
<dbReference type="InterPro" id="IPR006059">
    <property type="entry name" value="SBP"/>
</dbReference>
<feature type="chain" id="PRO_5003334975" evidence="1">
    <location>
        <begin position="20"/>
        <end position="450"/>
    </location>
</feature>
<dbReference type="Gene3D" id="3.40.190.10">
    <property type="entry name" value="Periplasmic binding protein-like II"/>
    <property type="match status" value="1"/>
</dbReference>
<dbReference type="PATRIC" id="fig|762633.3.peg.2035"/>
<evidence type="ECO:0000313" key="2">
    <source>
        <dbReference type="EMBL" id="AEG34432.1"/>
    </source>
</evidence>
<proteinExistence type="predicted"/>
<sequence length="450" mass="50222">MRKAIRLAIVAAASVLSLALGQQVITLQAWTIGPEDASRTRATNLVAAAEELNRALEAQGAAYRVRVETSFETTSWDNYHRRLLLAFQSGQAPDIVQTTHVDIGAYAEGGYIVPLDEYLRRYPSFAEVIPELWKAVTYRGKRYGVPQDTEARPLYFNKTLLAKLGWSRTQIEGLPQAIREGRFTWEDLIRVGQEAVQKGVVRPGYAYWHRPVNGPDFYQFYYACGGVLQDPQSGKLVLEREALGCMYGLLARLVQTGVMTKSLLGTTWDNWHNAVSSGQVLFASAGTWTWAQWATQYYAKDHGGYDYLWRTFGFALQPAVNPGGRPVTLSQPQAYLVTAASRNKDLAVRLLSVVTQPKYDAKHALGSAHLPILRTTYVLPEVRQDRFPQSVRYMLDYTTYQAMSPDWGVYADAVFRGISAVESGQLAPEAAVELVARDLTAKLGNKVDIR</sequence>
<name>F6DJ35_THETG</name>
<keyword evidence="1" id="KW-0732">Signal</keyword>
<keyword evidence="2" id="KW-0614">Plasmid</keyword>